<feature type="region of interest" description="Disordered" evidence="13">
    <location>
        <begin position="451"/>
        <end position="507"/>
    </location>
</feature>
<evidence type="ECO:0000256" key="12">
    <source>
        <dbReference type="ARBA" id="ARBA00023200"/>
    </source>
</evidence>
<keyword evidence="6" id="KW-0677">Repeat</keyword>
<dbReference type="EMBL" id="KY965444">
    <property type="protein sequence ID" value="ARW78126.1"/>
    <property type="molecule type" value="Genomic_DNA"/>
</dbReference>
<evidence type="ECO:0000256" key="9">
    <source>
        <dbReference type="ARBA" id="ARBA00022807"/>
    </source>
</evidence>
<dbReference type="RefSeq" id="YP_009388564.1">
    <property type="nucleotide sequence ID" value="NC_035117.1"/>
</dbReference>
<sequence>MEFFQMYKSLRVEGLASAHQGDPRFGEYAGMQCLSVCVAYLASSYYNNMSPVVDRHALDEVLRLGTKLDFMLRKSQYLSEHQYAQLGHVPGVLEAPRWTCSIYHSPEIFGLVSKESVVNEPFIMSFKTLLERNYQSVTQFILFIYNSLSLAVIISKNKYYLFNPHQTPIIQNSPAHVISTLDSSDILQYLGKPDAEYTACHLYFIPSQYDNEHPQSFILHNYRTMMGNQRNPLHVNTVELEPLLTDYDADEHGQAGVVKIREPRPASPSRRGFPDQTPEFPDGRAPGALPPTTAPTAAHPPRDSTEPSDGVCPRHSIQSNSDGPVRPNDANALPPGSTTALDAALADNPTAPPRPPGIACSEAGTAAPTPPKPQITSGACDLFKAMASTKRKRTLSDDACRYTIADEPDKPLHLSTLHPDLSPTLSDDSWLNEDPPAIDAALESWLRSNAVPGTQPELPADVPSFDDPLQPEDCNLSTHTGPETPRPSPPQPTPPLAHPFTPRRSPPCVPQSDYMCLEFSSPSDPTVDLAPLEAVIREMGQYKHVAGFPTIYHKPTGRPYKEINALTEIDRILTSIIVEQGLLSHATRKPSPAMNLLRFVTLWIRKLEVPTDPMEQLLETDLEIPKVYEAFVVRQTLSGSALEEHFLNKLAACLPKLRASSAPLESDLIQILSRETAAARLSESPVSAPETLDRLLSLILPTEDDYLVLPLPPINDPGASEEADIISAGKRLIGVINAHNVALSEENEYFDSLISALKLFRAHPIPLKPLEINLDKKIKVLAHGLREVEEQIAEDISHVAMTLRDAAGAGHSMETFTYPDVGTVLSRVQATATTVNFCIDELQLSSPDVKAHLQQLLYIGGELSAMTNAIWNYPPQDPVVPLETLAEMRQILAAHQQNIHNEEALGKILDDIEDMLSLIDSCPPAPHPSTSNEISDSDNSTCPAGDLRPPPTFDARPSAVPGATSSASDPRAGHPWTAPDDSNGGDADGALWPGDNEITGDAQFAGTGHPKSIPLFSISVLESYILNAGALVGETVHPRFTRLRDIVHALASSEHFIIQLIEKTALATIENDLAQIGDRLNANPNLSRSHKVHAAFTAATSQLITQALNALQNGEFETLSAEHASALCIFARYCHRAPLIQATQLLAEVARISIDAAAAAFPSADSLRAALEKVKSKIATADVNTVHRRRLYKALRALNEAAKTTNHADTRPDNAPSTPTIPNARPAGERPGNETMDVDAGPASPDAHPTAQPVDKDPLANAGAVNESIKHRGETAWTKIQGAFNNLAFHTLAFEDWAAVFEEYARLGSGFPIQVGEKLLNMISSVKERVEAMTYDKIKSLLPHGQAFQPPLFDWISPYEHNVQFYLTSAAIFMPKVWELAETMTEDFSTLKQALNANDLAMATAGTRFEAHAVNFKDVAWTLETTASDYRMAVLTEVDDYLARVKNSTDVPLPQPPDVTVPATLLNGDLQTRVQGLPEPFKESLLAVEAYLMADIGASFSSARSTLDDARTRYLETANKYRMQFVDVIKIALVDAPGIVAPPKMDSEDPIAFLESILENPAIVSKPTYKESLDALQWLQRIVKSLLVLSPGASKGRLLKIFDGTTKAITRTESFVDLENAANACTDNIGTLDAALNTLAPKRITGGQKTADAWEKRKNELYAVLQNAERVATLAAHLEALITSAQRILAPGGLQDLLARSQDLQDECRRLSPQDDAVAHTAHELTMYITFKKAYLEHYETTQPWVFSEFSLSKPIMAAPAPPTPKHEKRLSHLIGLRKQAPPSTEWRETHLTIDDVRVAYTSTRFNPPLHRQIVYNNFLEPRFLDAPPIGHNIHLSSAPLQGIAPARTGTAASEMFDAQWTDIRAHAREVLDCYVKHDLFTSFRNNEFISMTLLSHALKLAIDDVDQRPPPHTSSITLPLNHAIRALIILWPSAFASVLRQLSFKECVHAAAAMIPSMLQSMPHLTLSAKHAARPPRPGPTVPSHSFLFFPARWTEIPRLQSHLWESEPFYTFAGGTRSRARLCFLAWALQTIQPEVINQLWSSLKPLYAGVEHPSEFWQGLRNLEFGEWAHVSVEKVVTSPTEPPADRGGNDHRRPYGRLAYNSLVVSRIPRDPSAPMPPVDLSAFEVALGALMWKYPVQFYTTPRSPLANHQVTGPVTTATPLLDCSGLAEPFKTFIETGMAQQSLQNESPGREMPSETSDGVEMQVFVRQRLWLTAFSHRAFQKRPKSAPPVIVLVDIDNKVKAAYEAPSAGLSELDDISFFVNTEVKPDWPLDVISADAGPHPPPSQRDILDAVNSSLPTLTAETFFQTFPPNLRGPARDPSPIDQPPTLSPNSSPSHQSSPPISYEETVDRIPPTDPHGRDVPEPPPPQREGGPGASPPRSPLDRRPIARVAEDSPRHQPQRAPALVVKRSRPRTPIQLPKDSIGPAPHTPHPAPVIKIIAPRQEDLYVTSPHKTHLPPAPPPSLATASHNIIPPPTSNPRRRVKICCGDTVDTEPPMSPGPWNPVPTPLLSYEDQTSTAPASSDLSIYPERTSRPLRPPTHAEIEAMPPGEMLPPNPITPHSNKGVKLDTSLPRPECTELRSPGESPDQNPQLGSFAVSPATPTTLASPNSEFPSRPAHTLSPPSHARPRRTENQNTGEVSFPQPSCPSLTLTFPTIQDIISDPNTATSSHGYLVPNPPGIDPPNFLKKTDETKINREKHTIIWFIAQIKNKVLKSTYTLLESIQKIKLLYL</sequence>
<keyword evidence="10" id="KW-0946">Virion</keyword>
<dbReference type="InterPro" id="IPR038765">
    <property type="entry name" value="Papain-like_cys_pep_sf"/>
</dbReference>
<keyword evidence="8" id="KW-0378">Hydrolase</keyword>
<evidence type="ECO:0000313" key="16">
    <source>
        <dbReference type="Proteomes" id="UP000214863"/>
    </source>
</evidence>
<evidence type="ECO:0000256" key="10">
    <source>
        <dbReference type="ARBA" id="ARBA00022844"/>
    </source>
</evidence>
<evidence type="ECO:0000256" key="11">
    <source>
        <dbReference type="ARBA" id="ARBA00022876"/>
    </source>
</evidence>
<feature type="compositionally biased region" description="Polar residues" evidence="13">
    <location>
        <begin position="928"/>
        <end position="942"/>
    </location>
</feature>
<feature type="compositionally biased region" description="Low complexity" evidence="13">
    <location>
        <begin position="2336"/>
        <end position="2350"/>
    </location>
</feature>
<evidence type="ECO:0000256" key="6">
    <source>
        <dbReference type="ARBA" id="ARBA00022737"/>
    </source>
</evidence>
<name>A0A1Z1NE47_9GAMA</name>
<keyword evidence="16" id="KW-1185">Reference proteome</keyword>
<feature type="compositionally biased region" description="Polar residues" evidence="13">
    <location>
        <begin position="2520"/>
        <end position="2532"/>
    </location>
</feature>
<feature type="compositionally biased region" description="Polar residues" evidence="13">
    <location>
        <begin position="2608"/>
        <end position="2620"/>
    </location>
</feature>
<feature type="region of interest" description="Disordered" evidence="13">
    <location>
        <begin position="919"/>
        <end position="1005"/>
    </location>
</feature>
<feature type="region of interest" description="Disordered" evidence="13">
    <location>
        <begin position="2314"/>
        <end position="2440"/>
    </location>
</feature>
<dbReference type="GO" id="GO:0006508">
    <property type="term" value="P:proteolysis"/>
    <property type="evidence" value="ECO:0007669"/>
    <property type="project" value="UniProtKB-KW"/>
</dbReference>
<feature type="domain" description="Peptidase C76" evidence="14">
    <location>
        <begin position="13"/>
        <end position="228"/>
    </location>
</feature>
<evidence type="ECO:0000256" key="8">
    <source>
        <dbReference type="ARBA" id="ARBA00022801"/>
    </source>
</evidence>
<protein>
    <submittedName>
        <fullName evidence="15">Large tegument protein</fullName>
    </submittedName>
</protein>
<keyword evidence="9" id="KW-0788">Thiol protease</keyword>
<feature type="region of interest" description="Disordered" evidence="13">
    <location>
        <begin position="2457"/>
        <end position="2654"/>
    </location>
</feature>
<keyword evidence="12" id="KW-1035">Host cytoplasm</keyword>
<keyword evidence="3" id="KW-0945">Host-virus interaction</keyword>
<dbReference type="PANTHER" id="PTHR24216:SF65">
    <property type="entry name" value="PAXILLIN-LIKE PROTEIN 1"/>
    <property type="match status" value="1"/>
</dbReference>
<keyword evidence="2" id="KW-0920">Virion tegument</keyword>
<evidence type="ECO:0000256" key="7">
    <source>
        <dbReference type="ARBA" id="ARBA00022786"/>
    </source>
</evidence>
<dbReference type="Proteomes" id="UP000214863">
    <property type="component" value="Segment"/>
</dbReference>
<dbReference type="PROSITE" id="PS51521">
    <property type="entry name" value="HTUSP"/>
    <property type="match status" value="1"/>
</dbReference>
<evidence type="ECO:0000256" key="2">
    <source>
        <dbReference type="ARBA" id="ARBA00022580"/>
    </source>
</evidence>
<dbReference type="PANTHER" id="PTHR24216">
    <property type="entry name" value="PAXILLIN-RELATED"/>
    <property type="match status" value="1"/>
</dbReference>
<evidence type="ECO:0000256" key="4">
    <source>
        <dbReference type="ARBA" id="ARBA00022662"/>
    </source>
</evidence>
<evidence type="ECO:0000259" key="14">
    <source>
        <dbReference type="PROSITE" id="PS51521"/>
    </source>
</evidence>
<dbReference type="Pfam" id="PF04843">
    <property type="entry name" value="Herpes_teg_N"/>
    <property type="match status" value="1"/>
</dbReference>
<dbReference type="GO" id="GO:0039648">
    <property type="term" value="P:symbiont-mediated perturbation of host ubiquitin-like protein modification"/>
    <property type="evidence" value="ECO:0007669"/>
    <property type="project" value="UniProtKB-KW"/>
</dbReference>
<feature type="region of interest" description="Disordered" evidence="13">
    <location>
        <begin position="1202"/>
        <end position="1259"/>
    </location>
</feature>
<dbReference type="KEGG" id="vg:33194276"/>
<feature type="compositionally biased region" description="Pro residues" evidence="13">
    <location>
        <begin position="2503"/>
        <end position="2514"/>
    </location>
</feature>
<dbReference type="Gene3D" id="3.90.70.120">
    <property type="match status" value="1"/>
</dbReference>
<dbReference type="SUPFAM" id="SSF54001">
    <property type="entry name" value="Cysteine proteinases"/>
    <property type="match status" value="1"/>
</dbReference>
<evidence type="ECO:0000256" key="3">
    <source>
        <dbReference type="ARBA" id="ARBA00022581"/>
    </source>
</evidence>
<reference evidence="15" key="1">
    <citation type="submission" date="2017-04" db="EMBL/GenBank/DDBJ databases">
        <title>Genome sequence of delphinid gammaherpesvirus 1 from an Atlantic bottlenose dolphin (Tursiops truncatus).</title>
        <authorList>
            <person name="Davison A.J."/>
            <person name="Subramaniam K."/>
            <person name="Kerr K."/>
            <person name="Jacob J.J."/>
            <person name="Landrau-Giovannetti N."/>
            <person name="Waltzek T.B."/>
        </authorList>
    </citation>
    <scope>NUCLEOTIDE SEQUENCE [LARGE SCALE GENOMIC DNA]</scope>
    <source>
        <strain evidence="15">Sarasota</strain>
    </source>
</reference>
<evidence type="ECO:0000256" key="13">
    <source>
        <dbReference type="SAM" id="MobiDB-lite"/>
    </source>
</evidence>
<dbReference type="GeneID" id="33194276"/>
<evidence type="ECO:0000313" key="15">
    <source>
        <dbReference type="EMBL" id="ARW78126.1"/>
    </source>
</evidence>
<dbReference type="GO" id="GO:0008234">
    <property type="term" value="F:cysteine-type peptidase activity"/>
    <property type="evidence" value="ECO:0007669"/>
    <property type="project" value="UniProtKB-KW"/>
</dbReference>
<gene>
    <name evidence="15" type="primary">ORF64</name>
</gene>
<evidence type="ECO:0000256" key="1">
    <source>
        <dbReference type="ARBA" id="ARBA00022562"/>
    </source>
</evidence>
<accession>A0A1Z1NE47</accession>
<feature type="compositionally biased region" description="Basic and acidic residues" evidence="13">
    <location>
        <begin position="2388"/>
        <end position="2403"/>
    </location>
</feature>
<keyword evidence="5" id="KW-0645">Protease</keyword>
<dbReference type="GO" id="GO:0044423">
    <property type="term" value="C:virion component"/>
    <property type="evidence" value="ECO:0007669"/>
    <property type="project" value="UniProtKB-KW"/>
</dbReference>
<keyword evidence="1" id="KW-1048">Host nucleus</keyword>
<feature type="region of interest" description="Disordered" evidence="13">
    <location>
        <begin position="257"/>
        <end position="373"/>
    </location>
</feature>
<organism evidence="15">
    <name type="scientific">Common bottlenose dolphin gammaherpesvirus 1 strain Sarasota</name>
    <dbReference type="NCBI Taxonomy" id="2022783"/>
    <lineage>
        <taxon>Viruses</taxon>
        <taxon>Duplodnaviria</taxon>
        <taxon>Heunggongvirae</taxon>
        <taxon>Peploviricota</taxon>
        <taxon>Herviviricetes</taxon>
        <taxon>Herpesvirales</taxon>
        <taxon>Orthoherpesviridae</taxon>
        <taxon>Gammaherpesvirinae</taxon>
        <taxon>Bossavirus</taxon>
        <taxon>Bossavirus delphinidgamma1</taxon>
        <taxon>Delphinid gammaherpesvirus 1</taxon>
    </lineage>
</organism>
<feature type="compositionally biased region" description="Polar residues" evidence="13">
    <location>
        <begin position="2641"/>
        <end position="2654"/>
    </location>
</feature>
<feature type="compositionally biased region" description="Pro residues" evidence="13">
    <location>
        <begin position="484"/>
        <end position="497"/>
    </location>
</feature>
<keyword evidence="4" id="KW-1130">Modulation of host ubiquitin pathway by virus</keyword>
<keyword evidence="7" id="KW-0833">Ubl conjugation pathway</keyword>
<keyword evidence="11" id="KW-1127">Modulation of host ubiquitin pathway by viral deubiquitinase</keyword>
<proteinExistence type="predicted"/>
<evidence type="ECO:0000256" key="5">
    <source>
        <dbReference type="ARBA" id="ARBA00022670"/>
    </source>
</evidence>
<dbReference type="InterPro" id="IPR006928">
    <property type="entry name" value="Herpes_teg_USP"/>
</dbReference>